<gene>
    <name evidence="1" type="ORF">FEM54_05050</name>
</gene>
<organism evidence="1 2">
    <name type="scientific">Pseudomonas edaphica</name>
    <dbReference type="NCBI Taxonomy" id="2006980"/>
    <lineage>
        <taxon>Bacteria</taxon>
        <taxon>Pseudomonadati</taxon>
        <taxon>Pseudomonadota</taxon>
        <taxon>Gammaproteobacteria</taxon>
        <taxon>Pseudomonadales</taxon>
        <taxon>Pseudomonadaceae</taxon>
        <taxon>Pseudomonas</taxon>
    </lineage>
</organism>
<proteinExistence type="predicted"/>
<sequence length="39" mass="4625">MKNPRHIVFYRVANDDVIEVVRLLHDAMEVEVQLHLPNN</sequence>
<accession>A0ABY2UA16</accession>
<dbReference type="Gene3D" id="3.30.2310.20">
    <property type="entry name" value="RelE-like"/>
    <property type="match status" value="1"/>
</dbReference>
<name>A0ABY2UA16_9PSED</name>
<dbReference type="EMBL" id="VBVZ01000046">
    <property type="protein sequence ID" value="TLG93197.1"/>
    <property type="molecule type" value="Genomic_DNA"/>
</dbReference>
<evidence type="ECO:0000313" key="2">
    <source>
        <dbReference type="Proteomes" id="UP000304941"/>
    </source>
</evidence>
<reference evidence="1 2" key="1">
    <citation type="submission" date="2019-05" db="EMBL/GenBank/DDBJ databases">
        <title>Pseudomonas edaphica sp. nov., isolated from rhizospheric soil of Cistus ladanifer L. in Spain.</title>
        <authorList>
            <person name="Peix A."/>
        </authorList>
    </citation>
    <scope>NUCLEOTIDE SEQUENCE [LARGE SCALE GENOMIC DNA]</scope>
    <source>
        <strain evidence="1 2">RD25</strain>
    </source>
</reference>
<comment type="caution">
    <text evidence="1">The sequence shown here is derived from an EMBL/GenBank/DDBJ whole genome shotgun (WGS) entry which is preliminary data.</text>
</comment>
<evidence type="ECO:0000313" key="1">
    <source>
        <dbReference type="EMBL" id="TLG93197.1"/>
    </source>
</evidence>
<dbReference type="InterPro" id="IPR035093">
    <property type="entry name" value="RelE/ParE_toxin_dom_sf"/>
</dbReference>
<protein>
    <submittedName>
        <fullName evidence="1">Type II toxin-antitoxin system RelE/ParE family toxin</fullName>
    </submittedName>
</protein>
<dbReference type="Proteomes" id="UP000304941">
    <property type="component" value="Unassembled WGS sequence"/>
</dbReference>
<keyword evidence="2" id="KW-1185">Reference proteome</keyword>